<dbReference type="Pfam" id="PF00636">
    <property type="entry name" value="Ribonuclease_3"/>
    <property type="match status" value="2"/>
</dbReference>
<dbReference type="CDD" id="cd00048">
    <property type="entry name" value="DSRM_SF"/>
    <property type="match status" value="1"/>
</dbReference>
<proteinExistence type="predicted"/>
<feature type="domain" description="PAZ" evidence="18">
    <location>
        <begin position="308"/>
        <end position="434"/>
    </location>
</feature>
<keyword evidence="5" id="KW-0677">Repeat</keyword>
<dbReference type="Gene3D" id="1.10.1520.10">
    <property type="entry name" value="Ribonuclease III domain"/>
    <property type="match status" value="2"/>
</dbReference>
<keyword evidence="3" id="KW-0930">Antiviral protein</keyword>
<dbReference type="GO" id="GO:0051607">
    <property type="term" value="P:defense response to virus"/>
    <property type="evidence" value="ECO:0007669"/>
    <property type="project" value="UniProtKB-KW"/>
</dbReference>
<comment type="caution">
    <text evidence="20">The sequence shown here is derived from an EMBL/GenBank/DDBJ whole genome shotgun (WGS) entry which is preliminary data.</text>
</comment>
<dbReference type="FunFam" id="1.10.1520.10:FF:000015">
    <property type="entry name" value="Dicer-like protein 1"/>
    <property type="match status" value="1"/>
</dbReference>
<evidence type="ECO:0000259" key="17">
    <source>
        <dbReference type="PROSITE" id="PS50142"/>
    </source>
</evidence>
<gene>
    <name evidence="20" type="ORF">FGG08_000205</name>
</gene>
<comment type="cofactor">
    <cofactor evidence="1">
        <name>Mn(2+)</name>
        <dbReference type="ChEBI" id="CHEBI:29035"/>
    </cofactor>
</comment>
<dbReference type="GO" id="GO:0005524">
    <property type="term" value="F:ATP binding"/>
    <property type="evidence" value="ECO:0007669"/>
    <property type="project" value="UniProtKB-KW"/>
</dbReference>
<keyword evidence="4" id="KW-0479">Metal-binding</keyword>
<dbReference type="PROSITE" id="PS50142">
    <property type="entry name" value="RNASE_3_2"/>
    <property type="match status" value="2"/>
</dbReference>
<feature type="domain" description="DRBM" evidence="16">
    <location>
        <begin position="847"/>
        <end position="920"/>
    </location>
</feature>
<dbReference type="InterPro" id="IPR005034">
    <property type="entry name" value="Dicer_dimerisation"/>
</dbReference>
<dbReference type="PROSITE" id="PS51327">
    <property type="entry name" value="DICER_DSRBF"/>
    <property type="match status" value="1"/>
</dbReference>
<evidence type="ECO:0000256" key="4">
    <source>
        <dbReference type="ARBA" id="ARBA00022723"/>
    </source>
</evidence>
<evidence type="ECO:0000256" key="6">
    <source>
        <dbReference type="ARBA" id="ARBA00022741"/>
    </source>
</evidence>
<protein>
    <recommendedName>
        <fullName evidence="22">Dicer-like protein 1</fullName>
    </recommendedName>
</protein>
<dbReference type="Pfam" id="PF24995">
    <property type="entry name" value="DSRM_2"/>
    <property type="match status" value="1"/>
</dbReference>
<dbReference type="GO" id="GO:0005737">
    <property type="term" value="C:cytoplasm"/>
    <property type="evidence" value="ECO:0007669"/>
    <property type="project" value="TreeGrafter"/>
</dbReference>
<evidence type="ECO:0000256" key="1">
    <source>
        <dbReference type="ARBA" id="ARBA00001936"/>
    </source>
</evidence>
<dbReference type="GO" id="GO:0046872">
    <property type="term" value="F:metal ion binding"/>
    <property type="evidence" value="ECO:0007669"/>
    <property type="project" value="UniProtKB-KW"/>
</dbReference>
<evidence type="ECO:0000313" key="20">
    <source>
        <dbReference type="EMBL" id="KAH0547715.1"/>
    </source>
</evidence>
<keyword evidence="9" id="KW-0862">Zinc</keyword>
<dbReference type="InterPro" id="IPR056755">
    <property type="entry name" value="DSRM_2"/>
</dbReference>
<organism evidence="20 21">
    <name type="scientific">Glutinoglossum americanum</name>
    <dbReference type="NCBI Taxonomy" id="1670608"/>
    <lineage>
        <taxon>Eukaryota</taxon>
        <taxon>Fungi</taxon>
        <taxon>Dikarya</taxon>
        <taxon>Ascomycota</taxon>
        <taxon>Pezizomycotina</taxon>
        <taxon>Geoglossomycetes</taxon>
        <taxon>Geoglossales</taxon>
        <taxon>Geoglossaceae</taxon>
        <taxon>Glutinoglossum</taxon>
    </lineage>
</organism>
<evidence type="ECO:0000259" key="19">
    <source>
        <dbReference type="PROSITE" id="PS51327"/>
    </source>
</evidence>
<keyword evidence="21" id="KW-1185">Reference proteome</keyword>
<evidence type="ECO:0000256" key="9">
    <source>
        <dbReference type="ARBA" id="ARBA00022833"/>
    </source>
</evidence>
<dbReference type="Gene3D" id="3.30.160.380">
    <property type="entry name" value="Dicer dimerisation domain"/>
    <property type="match status" value="1"/>
</dbReference>
<dbReference type="GO" id="GO:0005634">
    <property type="term" value="C:nucleus"/>
    <property type="evidence" value="ECO:0007669"/>
    <property type="project" value="TreeGrafter"/>
</dbReference>
<keyword evidence="8" id="KW-0347">Helicase</keyword>
<dbReference type="EMBL" id="JAGHQL010000002">
    <property type="protein sequence ID" value="KAH0547715.1"/>
    <property type="molecule type" value="Genomic_DNA"/>
</dbReference>
<evidence type="ECO:0000256" key="7">
    <source>
        <dbReference type="ARBA" id="ARBA00022801"/>
    </source>
</evidence>
<comment type="cofactor">
    <cofactor evidence="2">
        <name>Mg(2+)</name>
        <dbReference type="ChEBI" id="CHEBI:18420"/>
    </cofactor>
</comment>
<sequence>MIEKGNGVHVESVRDVRTSEDKMRRFCESLPADRLLQGNDHDLDGLYDSMQRSFTDPETGAKLTYGSSLAVLSHFVSCLPHNLDSTPQPAYIVSPRAKEFVCEVILPENSPILSATGRASSKKSIAKRSAAFEACLLLRKGKYLDANLLPIYHKQLPAMRNAQLALNLKTTNNYDFRIKPSIWANSVGSLPAELFLTTLEFAEPEGLGRAYQPLGMFTRARLPSFPRFPVHFEDSKSDVVCTSVARSIRVTESLLGTLTRFTLRIFHAVFNKVYEHNVENTPYWLVPITPGATISSDSSDPGSLIQWHVLGLVADNEELLWDKSTDAAFFDDRFLVDPWDGGRRFFTVGVAPELKPLDPVPPNTAPGKYMDNILEYSISLWKKARSKRQFSSDQPVILVHRVLHRRNWLDEVTQREKAAVSRCYVCPEPLKVSTIPTTVATMALIFPAIITRLDSYLIADEVCRMLHLDVKLDLALEAITKDSDNSEEHREQQIHFQRGMGKNYERLEFIGDCFLKMATSISLYTQNPDNDEFEYHVKRMLMICNQNLFNNALKLRLYEYIRSQSFSRRTWYPEELKLLYGKGHGKDKTANPKHMLGDKSIADVSEALIGAALLSHNDFDNAVRAVTELVCSPDHQMIKWADYYQLYSKPTYQTAQALASHIDLAARIELKHDYHFRYPRLLRSAFIHPSYPYSWEKIPCYQRLEFLGDSLFDMACVNFLFHRFPDKDPQWLTEHKMAMVSNRFLGAICVKLDFHRHLRSNGSLLEYQIREYVTEIQEAERESNGHPDYWVNVKAPPKALPDLVEAYIGAIFVDSEFDYREVERFFDARIKWYFEDMNIYDSFANNHPTTYLNNLLTTTFACTNYRILAQEMPSIDGGTTPSQVIAAVMVHDEVIAEGRASSGRYAKVRASANALELLKGLAPFEYRKQFGCDCREGEEVVAEAAV</sequence>
<evidence type="ECO:0000256" key="8">
    <source>
        <dbReference type="ARBA" id="ARBA00022806"/>
    </source>
</evidence>
<keyword evidence="7" id="KW-0378">Hydrolase</keyword>
<evidence type="ECO:0000313" key="21">
    <source>
        <dbReference type="Proteomes" id="UP000698800"/>
    </source>
</evidence>
<dbReference type="InterPro" id="IPR014720">
    <property type="entry name" value="dsRBD_dom"/>
</dbReference>
<evidence type="ECO:0000256" key="5">
    <source>
        <dbReference type="ARBA" id="ARBA00022737"/>
    </source>
</evidence>
<evidence type="ECO:0000256" key="2">
    <source>
        <dbReference type="ARBA" id="ARBA00001946"/>
    </source>
</evidence>
<name>A0A9P8I4G7_9PEZI</name>
<evidence type="ECO:0000256" key="10">
    <source>
        <dbReference type="ARBA" id="ARBA00022840"/>
    </source>
</evidence>
<evidence type="ECO:0000256" key="12">
    <source>
        <dbReference type="ARBA" id="ARBA00022884"/>
    </source>
</evidence>
<dbReference type="OrthoDB" id="416741at2759"/>
<dbReference type="InterPro" id="IPR003100">
    <property type="entry name" value="PAZ_dom"/>
</dbReference>
<dbReference type="GO" id="GO:0050688">
    <property type="term" value="P:regulation of defense response to virus"/>
    <property type="evidence" value="ECO:0007669"/>
    <property type="project" value="UniProtKB-KW"/>
</dbReference>
<feature type="domain" description="RNase III" evidence="17">
    <location>
        <begin position="465"/>
        <end position="617"/>
    </location>
</feature>
<dbReference type="InterPro" id="IPR000999">
    <property type="entry name" value="RNase_III_dom"/>
</dbReference>
<feature type="domain" description="RNase III" evidence="17">
    <location>
        <begin position="665"/>
        <end position="816"/>
    </location>
</feature>
<dbReference type="Pfam" id="PF03368">
    <property type="entry name" value="Dicer_dimer"/>
    <property type="match status" value="1"/>
</dbReference>
<keyword evidence="14" id="KW-0464">Manganese</keyword>
<dbReference type="InterPro" id="IPR036389">
    <property type="entry name" value="RNase_III_sf"/>
</dbReference>
<evidence type="ECO:0000259" key="18">
    <source>
        <dbReference type="PROSITE" id="PS50821"/>
    </source>
</evidence>
<dbReference type="GO" id="GO:0003723">
    <property type="term" value="F:RNA binding"/>
    <property type="evidence" value="ECO:0007669"/>
    <property type="project" value="UniProtKB-UniRule"/>
</dbReference>
<keyword evidence="12 15" id="KW-0694">RNA-binding</keyword>
<dbReference type="GO" id="GO:0030422">
    <property type="term" value="P:siRNA processing"/>
    <property type="evidence" value="ECO:0007669"/>
    <property type="project" value="TreeGrafter"/>
</dbReference>
<dbReference type="SUPFAM" id="SSF54768">
    <property type="entry name" value="dsRNA-binding domain-like"/>
    <property type="match status" value="1"/>
</dbReference>
<dbReference type="SMART" id="SM00535">
    <property type="entry name" value="RIBOc"/>
    <property type="match status" value="2"/>
</dbReference>
<evidence type="ECO:0008006" key="22">
    <source>
        <dbReference type="Google" id="ProtNLM"/>
    </source>
</evidence>
<dbReference type="PROSITE" id="PS50821">
    <property type="entry name" value="PAZ"/>
    <property type="match status" value="1"/>
</dbReference>
<dbReference type="PROSITE" id="PS00517">
    <property type="entry name" value="RNASE_3_1"/>
    <property type="match status" value="1"/>
</dbReference>
<keyword evidence="10" id="KW-0067">ATP-binding</keyword>
<evidence type="ECO:0000256" key="11">
    <source>
        <dbReference type="ARBA" id="ARBA00022842"/>
    </source>
</evidence>
<feature type="domain" description="Dicer dsRNA-binding fold" evidence="19">
    <location>
        <begin position="68"/>
        <end position="158"/>
    </location>
</feature>
<dbReference type="CDD" id="cd00593">
    <property type="entry name" value="RIBOc"/>
    <property type="match status" value="2"/>
</dbReference>
<dbReference type="AlphaFoldDB" id="A0A9P8I4G7"/>
<dbReference type="PROSITE" id="PS50137">
    <property type="entry name" value="DS_RBD"/>
    <property type="match status" value="1"/>
</dbReference>
<dbReference type="SUPFAM" id="SSF69065">
    <property type="entry name" value="RNase III domain-like"/>
    <property type="match status" value="2"/>
</dbReference>
<keyword evidence="13" id="KW-0051">Antiviral defense</keyword>
<keyword evidence="6" id="KW-0547">Nucleotide-binding</keyword>
<accession>A0A9P8I4G7</accession>
<keyword evidence="11" id="KW-0460">Magnesium</keyword>
<evidence type="ECO:0000256" key="3">
    <source>
        <dbReference type="ARBA" id="ARBA00022721"/>
    </source>
</evidence>
<evidence type="ECO:0000256" key="15">
    <source>
        <dbReference type="PROSITE-ProRule" id="PRU00657"/>
    </source>
</evidence>
<dbReference type="GO" id="GO:0004386">
    <property type="term" value="F:helicase activity"/>
    <property type="evidence" value="ECO:0007669"/>
    <property type="project" value="UniProtKB-KW"/>
</dbReference>
<dbReference type="PANTHER" id="PTHR14950">
    <property type="entry name" value="DICER-RELATED"/>
    <property type="match status" value="1"/>
</dbReference>
<dbReference type="Proteomes" id="UP000698800">
    <property type="component" value="Unassembled WGS sequence"/>
</dbReference>
<reference evidence="20" key="1">
    <citation type="submission" date="2021-03" db="EMBL/GenBank/DDBJ databases">
        <title>Comparative genomics and phylogenomic investigation of the class Geoglossomycetes provide insights into ecological specialization and systematics.</title>
        <authorList>
            <person name="Melie T."/>
            <person name="Pirro S."/>
            <person name="Miller A.N."/>
            <person name="Quandt A."/>
        </authorList>
    </citation>
    <scope>NUCLEOTIDE SEQUENCE</scope>
    <source>
        <strain evidence="20">GBOQ0MN5Z8</strain>
    </source>
</reference>
<dbReference type="InterPro" id="IPR038248">
    <property type="entry name" value="Dicer_dimer_sf"/>
</dbReference>
<evidence type="ECO:0000256" key="13">
    <source>
        <dbReference type="ARBA" id="ARBA00023118"/>
    </source>
</evidence>
<dbReference type="PANTHER" id="PTHR14950:SF62">
    <property type="entry name" value="DICER-LIKE PROTEIN 1"/>
    <property type="match status" value="1"/>
</dbReference>
<dbReference type="FunFam" id="1.10.1520.10:FF:000026">
    <property type="entry name" value="Dicer-like protein 1"/>
    <property type="match status" value="1"/>
</dbReference>
<evidence type="ECO:0000259" key="16">
    <source>
        <dbReference type="PROSITE" id="PS50137"/>
    </source>
</evidence>
<evidence type="ECO:0000256" key="14">
    <source>
        <dbReference type="ARBA" id="ARBA00023211"/>
    </source>
</evidence>
<dbReference type="GO" id="GO:0004525">
    <property type="term" value="F:ribonuclease III activity"/>
    <property type="evidence" value="ECO:0007669"/>
    <property type="project" value="InterPro"/>
</dbReference>